<comment type="caution">
    <text evidence="2">The sequence shown here is derived from an EMBL/GenBank/DDBJ whole genome shotgun (WGS) entry which is preliminary data.</text>
</comment>
<proteinExistence type="predicted"/>
<accession>A0A7K1T9H1</accession>
<organism evidence="2 3">
    <name type="scientific">Hymenobacter ginkgonis</name>
    <dbReference type="NCBI Taxonomy" id="2682976"/>
    <lineage>
        <taxon>Bacteria</taxon>
        <taxon>Pseudomonadati</taxon>
        <taxon>Bacteroidota</taxon>
        <taxon>Cytophagia</taxon>
        <taxon>Cytophagales</taxon>
        <taxon>Hymenobacteraceae</taxon>
        <taxon>Hymenobacter</taxon>
    </lineage>
</organism>
<sequence length="174" mass="18405">MKIKLVRVAVGLLLVGGVGACSKDTAVPPEEAAPGQPEFFVRANTGAALWVAPGSGTYVKSKKQFYVFGQAGTAAEATSLSLGFALPARPALAPVQALPAAWYVLVGFDAATNSYATADAASLPTLQVTRLDTVAKIVEGRFEAVLQRDKHWTKQVEQLSLANGSFRVRYQEVP</sequence>
<keyword evidence="1" id="KW-0732">Signal</keyword>
<protein>
    <recommendedName>
        <fullName evidence="4">Lipoprotein</fullName>
    </recommendedName>
</protein>
<evidence type="ECO:0000256" key="1">
    <source>
        <dbReference type="SAM" id="SignalP"/>
    </source>
</evidence>
<feature type="chain" id="PRO_5029894617" description="Lipoprotein" evidence="1">
    <location>
        <begin position="21"/>
        <end position="174"/>
    </location>
</feature>
<dbReference type="Proteomes" id="UP000441336">
    <property type="component" value="Unassembled WGS sequence"/>
</dbReference>
<evidence type="ECO:0000313" key="3">
    <source>
        <dbReference type="Proteomes" id="UP000441336"/>
    </source>
</evidence>
<dbReference type="PROSITE" id="PS51257">
    <property type="entry name" value="PROKAR_LIPOPROTEIN"/>
    <property type="match status" value="1"/>
</dbReference>
<keyword evidence="3" id="KW-1185">Reference proteome</keyword>
<feature type="signal peptide" evidence="1">
    <location>
        <begin position="1"/>
        <end position="20"/>
    </location>
</feature>
<gene>
    <name evidence="2" type="ORF">GO988_01240</name>
</gene>
<dbReference type="EMBL" id="WQKZ01000001">
    <property type="protein sequence ID" value="MVN74942.1"/>
    <property type="molecule type" value="Genomic_DNA"/>
</dbReference>
<evidence type="ECO:0000313" key="2">
    <source>
        <dbReference type="EMBL" id="MVN74942.1"/>
    </source>
</evidence>
<dbReference type="RefSeq" id="WP_157561714.1">
    <property type="nucleotide sequence ID" value="NZ_WQKZ01000001.1"/>
</dbReference>
<name>A0A7K1T9H1_9BACT</name>
<evidence type="ECO:0008006" key="4">
    <source>
        <dbReference type="Google" id="ProtNLM"/>
    </source>
</evidence>
<dbReference type="AlphaFoldDB" id="A0A7K1T9H1"/>
<reference evidence="2 3" key="1">
    <citation type="submission" date="2019-12" db="EMBL/GenBank/DDBJ databases">
        <title>Hymenobacter sp. HMF4947 Genome sequencing and assembly.</title>
        <authorList>
            <person name="Kang H."/>
            <person name="Cha I."/>
            <person name="Kim H."/>
            <person name="Joh K."/>
        </authorList>
    </citation>
    <scope>NUCLEOTIDE SEQUENCE [LARGE SCALE GENOMIC DNA]</scope>
    <source>
        <strain evidence="2 3">HMF4947</strain>
    </source>
</reference>